<proteinExistence type="predicted"/>
<dbReference type="RefSeq" id="WP_014035363.1">
    <property type="nucleotide sequence ID" value="NC_015946.1"/>
</dbReference>
<dbReference type="EMBL" id="CP003021">
    <property type="protein sequence ID" value="AEM69008.1"/>
    <property type="molecule type" value="Genomic_DNA"/>
</dbReference>
<dbReference type="Proteomes" id="UP000008907">
    <property type="component" value="Chromosome"/>
</dbReference>
<reference evidence="1 2" key="1">
    <citation type="journal article" date="2011" name="J. Bacteriol.">
        <title>Genome Sequence of Mycoplasma putrefaciens Type Strain KS1.</title>
        <authorList>
            <person name="Calcutt M.J."/>
            <person name="Foecking M.F."/>
        </authorList>
    </citation>
    <scope>NUCLEOTIDE SEQUENCE [LARGE SCALE GENOMIC DNA]</scope>
    <source>
        <strain evidence="2">ATCC 15718 / NCTC 10155 / C30 KS-1 / KS-1</strain>
    </source>
</reference>
<name>A0A7U3ZT55_MYCPK</name>
<accession>A0A7U3ZT55</accession>
<sequence length="190" mass="22613">MLLKQIYLEINDLYNQFKMCSSFSYLAEYNHLISNNHLIKNISQAQEFKKVVDLLYQEGTVNNFLNLSIYNPIKKISFKLSYFLNYLCVYYAEIKDKSNYIKVTSLINLAIIIKFEYKDYLISQTKLNDLLNDFEKLDLNKVYKNLDSSIETFIREISTVLIKNDQIRNDSDKLNNLYNYLEILKFITII</sequence>
<gene>
    <name evidence="1" type="ordered locus">MPUT_0671</name>
</gene>
<evidence type="ECO:0000313" key="1">
    <source>
        <dbReference type="EMBL" id="AEM69008.1"/>
    </source>
</evidence>
<evidence type="ECO:0000313" key="2">
    <source>
        <dbReference type="Proteomes" id="UP000008907"/>
    </source>
</evidence>
<organism evidence="1 2">
    <name type="scientific">Mycoplasma putrefaciens (strain ATCC 15718 / NCTC 10155 / C30 KS-1 / KS-1)</name>
    <dbReference type="NCBI Taxonomy" id="743965"/>
    <lineage>
        <taxon>Bacteria</taxon>
        <taxon>Bacillati</taxon>
        <taxon>Mycoplasmatota</taxon>
        <taxon>Mollicutes</taxon>
        <taxon>Mycoplasmataceae</taxon>
        <taxon>Mycoplasma</taxon>
    </lineage>
</organism>
<dbReference type="KEGG" id="mpf:MPUT_0671"/>
<dbReference type="AlphaFoldDB" id="A0A7U3ZT55"/>
<protein>
    <submittedName>
        <fullName evidence="1">Uncharacterized protein</fullName>
    </submittedName>
</protein>